<dbReference type="EMBL" id="JAUIZM010000010">
    <property type="protein sequence ID" value="KAK1360742.1"/>
    <property type="molecule type" value="Genomic_DNA"/>
</dbReference>
<keyword evidence="2" id="KW-0812">Transmembrane</keyword>
<keyword evidence="7" id="KW-1185">Reference proteome</keyword>
<dbReference type="Proteomes" id="UP001237642">
    <property type="component" value="Unassembled WGS sequence"/>
</dbReference>
<reference evidence="6" key="1">
    <citation type="submission" date="2023-02" db="EMBL/GenBank/DDBJ databases">
        <title>Genome of toxic invasive species Heracleum sosnowskyi carries increased number of genes despite the absence of recent whole-genome duplications.</title>
        <authorList>
            <person name="Schelkunov M."/>
            <person name="Shtratnikova V."/>
            <person name="Makarenko M."/>
            <person name="Klepikova A."/>
            <person name="Omelchenko D."/>
            <person name="Novikova G."/>
            <person name="Obukhova E."/>
            <person name="Bogdanov V."/>
            <person name="Penin A."/>
            <person name="Logacheva M."/>
        </authorList>
    </citation>
    <scope>NUCLEOTIDE SEQUENCE</scope>
    <source>
        <strain evidence="6">Hsosn_3</strain>
        <tissue evidence="6">Leaf</tissue>
    </source>
</reference>
<evidence type="ECO:0000256" key="1">
    <source>
        <dbReference type="ARBA" id="ARBA00004141"/>
    </source>
</evidence>
<keyword evidence="3" id="KW-1133">Transmembrane helix</keyword>
<comment type="subcellular location">
    <subcellularLocation>
        <location evidence="1">Membrane</location>
        <topology evidence="1">Multi-pass membrane protein</topology>
    </subcellularLocation>
</comment>
<evidence type="ECO:0000259" key="5">
    <source>
        <dbReference type="PROSITE" id="PS51380"/>
    </source>
</evidence>
<dbReference type="GO" id="GO:0016020">
    <property type="term" value="C:membrane"/>
    <property type="evidence" value="ECO:0007669"/>
    <property type="project" value="UniProtKB-SubCell"/>
</dbReference>
<proteinExistence type="predicted"/>
<feature type="domain" description="EXS" evidence="5">
    <location>
        <begin position="1"/>
        <end position="87"/>
    </location>
</feature>
<dbReference type="Pfam" id="PF03124">
    <property type="entry name" value="EXS"/>
    <property type="match status" value="1"/>
</dbReference>
<dbReference type="PROSITE" id="PS51380">
    <property type="entry name" value="EXS"/>
    <property type="match status" value="1"/>
</dbReference>
<name>A0AAD8H455_9APIA</name>
<evidence type="ECO:0000256" key="2">
    <source>
        <dbReference type="ARBA" id="ARBA00022692"/>
    </source>
</evidence>
<accession>A0AAD8H455</accession>
<reference evidence="6" key="2">
    <citation type="submission" date="2023-05" db="EMBL/GenBank/DDBJ databases">
        <authorList>
            <person name="Schelkunov M.I."/>
        </authorList>
    </citation>
    <scope>NUCLEOTIDE SEQUENCE</scope>
    <source>
        <strain evidence="6">Hsosn_3</strain>
        <tissue evidence="6">Leaf</tissue>
    </source>
</reference>
<protein>
    <recommendedName>
        <fullName evidence="5">EXS domain-containing protein</fullName>
    </recommendedName>
</protein>
<dbReference type="AlphaFoldDB" id="A0AAD8H455"/>
<dbReference type="PANTHER" id="PTHR48477:SF1">
    <property type="entry name" value="PHOSPHATE TRANSPORTER PHO1"/>
    <property type="match status" value="1"/>
</dbReference>
<sequence>MRFENCLLQALNIVLRVAWLETVMKFNLGIIESRLLDFFLASLEVSRRGHWNFYRLENEHLNNSGNYRAVKAVPLPFRECDSDGWKSNVHMSSDVGLIYCNGNGSVIILSIFNLRALGNTDLSGNYLVEAFWVKQ</sequence>
<organism evidence="6 7">
    <name type="scientific">Heracleum sosnowskyi</name>
    <dbReference type="NCBI Taxonomy" id="360622"/>
    <lineage>
        <taxon>Eukaryota</taxon>
        <taxon>Viridiplantae</taxon>
        <taxon>Streptophyta</taxon>
        <taxon>Embryophyta</taxon>
        <taxon>Tracheophyta</taxon>
        <taxon>Spermatophyta</taxon>
        <taxon>Magnoliopsida</taxon>
        <taxon>eudicotyledons</taxon>
        <taxon>Gunneridae</taxon>
        <taxon>Pentapetalae</taxon>
        <taxon>asterids</taxon>
        <taxon>campanulids</taxon>
        <taxon>Apiales</taxon>
        <taxon>Apiaceae</taxon>
        <taxon>Apioideae</taxon>
        <taxon>apioid superclade</taxon>
        <taxon>Tordylieae</taxon>
        <taxon>Tordyliinae</taxon>
        <taxon>Heracleum</taxon>
    </lineage>
</organism>
<evidence type="ECO:0000256" key="3">
    <source>
        <dbReference type="ARBA" id="ARBA00022989"/>
    </source>
</evidence>
<evidence type="ECO:0000313" key="7">
    <source>
        <dbReference type="Proteomes" id="UP001237642"/>
    </source>
</evidence>
<dbReference type="GO" id="GO:0016036">
    <property type="term" value="P:cellular response to phosphate starvation"/>
    <property type="evidence" value="ECO:0007669"/>
    <property type="project" value="InterPro"/>
</dbReference>
<gene>
    <name evidence="6" type="ORF">POM88_045216</name>
</gene>
<evidence type="ECO:0000256" key="4">
    <source>
        <dbReference type="ARBA" id="ARBA00023136"/>
    </source>
</evidence>
<dbReference type="InterPro" id="IPR052486">
    <property type="entry name" value="PHO1"/>
</dbReference>
<evidence type="ECO:0000313" key="6">
    <source>
        <dbReference type="EMBL" id="KAK1360742.1"/>
    </source>
</evidence>
<dbReference type="PANTHER" id="PTHR48477">
    <property type="entry name" value="PHOSPHATE TRANSPORTER PHO1"/>
    <property type="match status" value="1"/>
</dbReference>
<dbReference type="InterPro" id="IPR004342">
    <property type="entry name" value="EXS_C"/>
</dbReference>
<keyword evidence="4" id="KW-0472">Membrane</keyword>
<comment type="caution">
    <text evidence="6">The sequence shown here is derived from an EMBL/GenBank/DDBJ whole genome shotgun (WGS) entry which is preliminary data.</text>
</comment>